<accession>A0ABQ7T314</accession>
<dbReference type="Pfam" id="PF00008">
    <property type="entry name" value="EGF"/>
    <property type="match status" value="1"/>
</dbReference>
<organism evidence="3 4">
    <name type="scientific">Phrynosoma platyrhinos</name>
    <name type="common">Desert horned lizard</name>
    <dbReference type="NCBI Taxonomy" id="52577"/>
    <lineage>
        <taxon>Eukaryota</taxon>
        <taxon>Metazoa</taxon>
        <taxon>Chordata</taxon>
        <taxon>Craniata</taxon>
        <taxon>Vertebrata</taxon>
        <taxon>Euteleostomi</taxon>
        <taxon>Lepidosauria</taxon>
        <taxon>Squamata</taxon>
        <taxon>Bifurcata</taxon>
        <taxon>Unidentata</taxon>
        <taxon>Episquamata</taxon>
        <taxon>Toxicofera</taxon>
        <taxon>Iguania</taxon>
        <taxon>Phrynosomatidae</taxon>
        <taxon>Phrynosomatinae</taxon>
        <taxon>Phrynosoma</taxon>
    </lineage>
</organism>
<dbReference type="SUPFAM" id="SSF57196">
    <property type="entry name" value="EGF/Laminin"/>
    <property type="match status" value="1"/>
</dbReference>
<feature type="domain" description="EGF-like" evidence="2">
    <location>
        <begin position="21"/>
        <end position="56"/>
    </location>
</feature>
<feature type="disulfide bond" evidence="1">
    <location>
        <begin position="25"/>
        <end position="35"/>
    </location>
</feature>
<dbReference type="CDD" id="cd00054">
    <property type="entry name" value="EGF_CA"/>
    <property type="match status" value="1"/>
</dbReference>
<dbReference type="PROSITE" id="PS50026">
    <property type="entry name" value="EGF_3"/>
    <property type="match status" value="1"/>
</dbReference>
<dbReference type="PROSITE" id="PS01186">
    <property type="entry name" value="EGF_2"/>
    <property type="match status" value="1"/>
</dbReference>
<dbReference type="EMBL" id="JAIPUX010001880">
    <property type="protein sequence ID" value="KAH0624033.1"/>
    <property type="molecule type" value="Genomic_DNA"/>
</dbReference>
<gene>
    <name evidence="3" type="ORF">JD844_007333</name>
</gene>
<evidence type="ECO:0000256" key="1">
    <source>
        <dbReference type="PROSITE-ProRule" id="PRU00076"/>
    </source>
</evidence>
<evidence type="ECO:0000313" key="3">
    <source>
        <dbReference type="EMBL" id="KAH0624033.1"/>
    </source>
</evidence>
<keyword evidence="1" id="KW-0245">EGF-like domain</keyword>
<comment type="caution">
    <text evidence="3">The sequence shown here is derived from an EMBL/GenBank/DDBJ whole genome shotgun (WGS) entry which is preliminary data.</text>
</comment>
<name>A0ABQ7T314_PHRPL</name>
<dbReference type="Proteomes" id="UP000826234">
    <property type="component" value="Unassembled WGS sequence"/>
</dbReference>
<evidence type="ECO:0000259" key="2">
    <source>
        <dbReference type="PROSITE" id="PS50026"/>
    </source>
</evidence>
<protein>
    <recommendedName>
        <fullName evidence="2">EGF-like domain-containing protein</fullName>
    </recommendedName>
</protein>
<dbReference type="InterPro" id="IPR000742">
    <property type="entry name" value="EGF"/>
</dbReference>
<keyword evidence="4" id="KW-1185">Reference proteome</keyword>
<feature type="disulfide bond" evidence="1">
    <location>
        <begin position="46"/>
        <end position="55"/>
    </location>
</feature>
<reference evidence="3 4" key="1">
    <citation type="journal article" date="2022" name="Gigascience">
        <title>A chromosome-level genome assembly and annotation of the desert horned lizard, Phrynosoma platyrhinos, provides insight into chromosomal rearrangements among reptiles.</title>
        <authorList>
            <person name="Koochekian N."/>
            <person name="Ascanio A."/>
            <person name="Farleigh K."/>
            <person name="Card D.C."/>
            <person name="Schield D.R."/>
            <person name="Castoe T.A."/>
            <person name="Jezkova T."/>
        </authorList>
    </citation>
    <scope>NUCLEOTIDE SEQUENCE [LARGE SCALE GENOMIC DNA]</scope>
    <source>
        <strain evidence="3">NK-2021</strain>
    </source>
</reference>
<dbReference type="SMART" id="SM00181">
    <property type="entry name" value="EGF"/>
    <property type="match status" value="1"/>
</dbReference>
<evidence type="ECO:0000313" key="4">
    <source>
        <dbReference type="Proteomes" id="UP000826234"/>
    </source>
</evidence>
<keyword evidence="1" id="KW-1015">Disulfide bond</keyword>
<dbReference type="PROSITE" id="PS00022">
    <property type="entry name" value="EGF_1"/>
    <property type="match status" value="1"/>
</dbReference>
<dbReference type="Gene3D" id="2.10.25.10">
    <property type="entry name" value="Laminin"/>
    <property type="match status" value="1"/>
</dbReference>
<sequence length="251" mass="27310">MGRYDQCKAMSKLGHVSLKFVSDPCASNPCHHGNCTSNSDGYLCVCNEGYEGPNCEHLFYSPPVTGWTESDALSQNRPVSTTMEPEIVLPRSQPTITLPIWEPKEDQKVVDLKWDEVEIIPDVACGNASSNNTGGGRLISFEVPQNTSINIRQDATASLILLWKVTTDRFKQCSLIDATSVTLLQAMELCTAILNKCFVNDSIAKCIVALRLTVIVKVSTCLPGGSKPDDLQCSGKGKCITKTSEDSFDAL</sequence>
<comment type="caution">
    <text evidence="1">Lacks conserved residue(s) required for the propagation of feature annotation.</text>
</comment>
<proteinExistence type="predicted"/>